<dbReference type="Proteomes" id="UP000466683">
    <property type="component" value="Chromosome"/>
</dbReference>
<keyword evidence="2" id="KW-0723">Serine/threonine-protein kinase</keyword>
<dbReference type="InterPro" id="IPR011009">
    <property type="entry name" value="Kinase-like_dom_sf"/>
</dbReference>
<sequence>MLDEPGERVAQQFSDGIGISVSHGLDATREPARHRPDYDHGMPLNTGDVFAGYTIQRLLGSGGMGEVYLAQHPRLPRQDALKIMPATLTGDAQYRDRFNREADIASSLWHPHIVGLHDRGEYEGQLWIAMDYVDGTDAARYVRERHPEGMPLPEAVEIVAAIAEALDYAHERHLLHRDVKPANILLTSPEAARRRILLADFGVARRIDDISGITATNMAVGSMAYSAPEQLLGQAMDGRADQYALAASAFQLLAGHSPFHHSNPAVVISKQLNELPPSLRSVRPELAYLDEVMLKGMAKDREGRYARCSDFAKALADARATAPVTQRPPTVPPRPVSNQPPRVIAAPSFTAPAPPVVSAPHQSPTWSGPSPIPQPRGPQRRSPARVAVPSVLAALLVAAIVFAISQFVRADPAPRSTPSWQPYVEAARTFALHTVTVSADTADSDLEAMMDGATDEFRADLKNQAPQIKRKAQELGVKTEGTVTGAGVESLFSDEAVVLVTVDTKVTVTTNRVGVVSLQRVRVTVERVDGAYKASKLEFVN</sequence>
<feature type="region of interest" description="Disordered" evidence="7">
    <location>
        <begin position="320"/>
        <end position="383"/>
    </location>
</feature>
<dbReference type="SMART" id="SM00220">
    <property type="entry name" value="S_TKc"/>
    <property type="match status" value="1"/>
</dbReference>
<accession>A0ABM7IPC0</accession>
<evidence type="ECO:0000313" key="10">
    <source>
        <dbReference type="EMBL" id="BBX88648.1"/>
    </source>
</evidence>
<dbReference type="CDD" id="cd14014">
    <property type="entry name" value="STKc_PknB_like"/>
    <property type="match status" value="1"/>
</dbReference>
<organism evidence="10 11">
    <name type="scientific">Mycolicibacterium boenickei</name>
    <dbReference type="NCBI Taxonomy" id="146017"/>
    <lineage>
        <taxon>Bacteria</taxon>
        <taxon>Bacillati</taxon>
        <taxon>Actinomycetota</taxon>
        <taxon>Actinomycetes</taxon>
        <taxon>Mycobacteriales</taxon>
        <taxon>Mycobacteriaceae</taxon>
        <taxon>Mycolicibacterium</taxon>
    </lineage>
</organism>
<evidence type="ECO:0000256" key="7">
    <source>
        <dbReference type="SAM" id="MobiDB-lite"/>
    </source>
</evidence>
<keyword evidence="8" id="KW-0472">Membrane</keyword>
<dbReference type="Gene3D" id="1.10.510.10">
    <property type="entry name" value="Transferase(Phosphotransferase) domain 1"/>
    <property type="match status" value="1"/>
</dbReference>
<dbReference type="GO" id="GO:0016301">
    <property type="term" value="F:kinase activity"/>
    <property type="evidence" value="ECO:0007669"/>
    <property type="project" value="UniProtKB-KW"/>
</dbReference>
<keyword evidence="8" id="KW-0812">Transmembrane</keyword>
<dbReference type="Gene3D" id="3.30.200.20">
    <property type="entry name" value="Phosphorylase Kinase, domain 1"/>
    <property type="match status" value="1"/>
</dbReference>
<reference evidence="10 11" key="1">
    <citation type="journal article" date="2019" name="Emerg. Microbes Infect.">
        <title>Comprehensive subspecies identification of 175 nontuberculous mycobacteria species based on 7547 genomic profiles.</title>
        <authorList>
            <person name="Matsumoto Y."/>
            <person name="Kinjo T."/>
            <person name="Motooka D."/>
            <person name="Nabeya D."/>
            <person name="Jung N."/>
            <person name="Uechi K."/>
            <person name="Horii T."/>
            <person name="Iida T."/>
            <person name="Fujita J."/>
            <person name="Nakamura S."/>
        </authorList>
    </citation>
    <scope>NUCLEOTIDE SEQUENCE [LARGE SCALE GENOMIC DNA]</scope>
    <source>
        <strain evidence="10 11">JCM 15653</strain>
    </source>
</reference>
<gene>
    <name evidence="10" type="ORF">MBOE_02970</name>
</gene>
<evidence type="ECO:0000256" key="1">
    <source>
        <dbReference type="ARBA" id="ARBA00012513"/>
    </source>
</evidence>
<keyword evidence="5 10" id="KW-0418">Kinase</keyword>
<evidence type="ECO:0000256" key="5">
    <source>
        <dbReference type="ARBA" id="ARBA00022777"/>
    </source>
</evidence>
<keyword evidence="11" id="KW-1185">Reference proteome</keyword>
<evidence type="ECO:0000256" key="3">
    <source>
        <dbReference type="ARBA" id="ARBA00022679"/>
    </source>
</evidence>
<evidence type="ECO:0000313" key="11">
    <source>
        <dbReference type="Proteomes" id="UP000466683"/>
    </source>
</evidence>
<dbReference type="Pfam" id="PF00069">
    <property type="entry name" value="Pkinase"/>
    <property type="match status" value="1"/>
</dbReference>
<keyword evidence="6" id="KW-0067">ATP-binding</keyword>
<dbReference type="SUPFAM" id="SSF56112">
    <property type="entry name" value="Protein kinase-like (PK-like)"/>
    <property type="match status" value="1"/>
</dbReference>
<dbReference type="PROSITE" id="PS50011">
    <property type="entry name" value="PROTEIN_KINASE_DOM"/>
    <property type="match status" value="1"/>
</dbReference>
<feature type="domain" description="Protein kinase" evidence="9">
    <location>
        <begin position="53"/>
        <end position="316"/>
    </location>
</feature>
<evidence type="ECO:0000259" key="9">
    <source>
        <dbReference type="PROSITE" id="PS50011"/>
    </source>
</evidence>
<keyword evidence="3" id="KW-0808">Transferase</keyword>
<feature type="transmembrane region" description="Helical" evidence="8">
    <location>
        <begin position="386"/>
        <end position="408"/>
    </location>
</feature>
<keyword evidence="4" id="KW-0547">Nucleotide-binding</keyword>
<dbReference type="EC" id="2.7.11.1" evidence="1"/>
<evidence type="ECO:0000256" key="8">
    <source>
        <dbReference type="SAM" id="Phobius"/>
    </source>
</evidence>
<name>A0ABM7IPC0_9MYCO</name>
<dbReference type="PROSITE" id="PS00108">
    <property type="entry name" value="PROTEIN_KINASE_ST"/>
    <property type="match status" value="1"/>
</dbReference>
<proteinExistence type="predicted"/>
<dbReference type="InterPro" id="IPR000719">
    <property type="entry name" value="Prot_kinase_dom"/>
</dbReference>
<keyword evidence="8" id="KW-1133">Transmembrane helix</keyword>
<evidence type="ECO:0000256" key="4">
    <source>
        <dbReference type="ARBA" id="ARBA00022741"/>
    </source>
</evidence>
<evidence type="ECO:0000256" key="2">
    <source>
        <dbReference type="ARBA" id="ARBA00022527"/>
    </source>
</evidence>
<dbReference type="EMBL" id="AP022579">
    <property type="protein sequence ID" value="BBX88648.1"/>
    <property type="molecule type" value="Genomic_DNA"/>
</dbReference>
<dbReference type="PANTHER" id="PTHR43289">
    <property type="entry name" value="MITOGEN-ACTIVATED PROTEIN KINASE KINASE KINASE 20-RELATED"/>
    <property type="match status" value="1"/>
</dbReference>
<evidence type="ECO:0000256" key="6">
    <source>
        <dbReference type="ARBA" id="ARBA00022840"/>
    </source>
</evidence>
<protein>
    <recommendedName>
        <fullName evidence="1">non-specific serine/threonine protein kinase</fullName>
        <ecNumber evidence="1">2.7.11.1</ecNumber>
    </recommendedName>
</protein>
<dbReference type="InterPro" id="IPR008271">
    <property type="entry name" value="Ser/Thr_kinase_AS"/>
</dbReference>
<dbReference type="PANTHER" id="PTHR43289:SF6">
    <property type="entry name" value="SERINE_THREONINE-PROTEIN KINASE NEKL-3"/>
    <property type="match status" value="1"/>
</dbReference>